<dbReference type="STRING" id="34690.A0A182TZM9"/>
<evidence type="ECO:0000259" key="2">
    <source>
        <dbReference type="PROSITE" id="PS51645"/>
    </source>
</evidence>
<dbReference type="PANTHER" id="PTHR11455:SF30">
    <property type="entry name" value="CRYPTOCHROME-1"/>
    <property type="match status" value="1"/>
</dbReference>
<protein>
    <submittedName>
        <fullName evidence="3">Photolyase/cryptochrome alpha/beta domain-containing protein</fullName>
    </submittedName>
</protein>
<dbReference type="GO" id="GO:0043153">
    <property type="term" value="P:entrainment of circadian clock by photoperiod"/>
    <property type="evidence" value="ECO:0007669"/>
    <property type="project" value="TreeGrafter"/>
</dbReference>
<feature type="compositionally biased region" description="Basic residues" evidence="1">
    <location>
        <begin position="70"/>
        <end position="84"/>
    </location>
</feature>
<dbReference type="Pfam" id="PF00875">
    <property type="entry name" value="DNA_photolyase"/>
    <property type="match status" value="1"/>
</dbReference>
<dbReference type="PANTHER" id="PTHR11455">
    <property type="entry name" value="CRYPTOCHROME"/>
    <property type="match status" value="1"/>
</dbReference>
<name>A0A182TZM9_9DIPT</name>
<dbReference type="GO" id="GO:0045892">
    <property type="term" value="P:negative regulation of DNA-templated transcription"/>
    <property type="evidence" value="ECO:0007669"/>
    <property type="project" value="TreeGrafter"/>
</dbReference>
<dbReference type="InterPro" id="IPR036155">
    <property type="entry name" value="Crypto/Photolyase_N_sf"/>
</dbReference>
<sequence>MTKKTSTIGHFSASTSGTVGQTGGMSNFGTGTSGMESTDKQALSSSGQQAHQHHEHPSGIGGKSSEQQRPHQHQSQHHHHHSHHVQQSVGKMRDKHTVHWFRKGLRLHDNPALREGLRGARTFRCVFIIDPWFAGSSNVGINKWR</sequence>
<dbReference type="GO" id="GO:0032922">
    <property type="term" value="P:circadian regulation of gene expression"/>
    <property type="evidence" value="ECO:0007669"/>
    <property type="project" value="TreeGrafter"/>
</dbReference>
<proteinExistence type="predicted"/>
<feature type="region of interest" description="Disordered" evidence="1">
    <location>
        <begin position="1"/>
        <end position="93"/>
    </location>
</feature>
<reference evidence="4" key="1">
    <citation type="submission" date="2014-01" db="EMBL/GenBank/DDBJ databases">
        <title>The Genome Sequence of Anopheles melas CM1001059_A (V2).</title>
        <authorList>
            <consortium name="The Broad Institute Genomics Platform"/>
            <person name="Neafsey D.E."/>
            <person name="Besansky N."/>
            <person name="Howell P."/>
            <person name="Walton C."/>
            <person name="Young S.K."/>
            <person name="Zeng Q."/>
            <person name="Gargeya S."/>
            <person name="Fitzgerald M."/>
            <person name="Haas B."/>
            <person name="Abouelleil A."/>
            <person name="Allen A.W."/>
            <person name="Alvarado L."/>
            <person name="Arachchi H.M."/>
            <person name="Berlin A.M."/>
            <person name="Chapman S.B."/>
            <person name="Gainer-Dewar J."/>
            <person name="Goldberg J."/>
            <person name="Griggs A."/>
            <person name="Gujja S."/>
            <person name="Hansen M."/>
            <person name="Howarth C."/>
            <person name="Imamovic A."/>
            <person name="Ireland A."/>
            <person name="Larimer J."/>
            <person name="McCowan C."/>
            <person name="Murphy C."/>
            <person name="Pearson M."/>
            <person name="Poon T.W."/>
            <person name="Priest M."/>
            <person name="Roberts A."/>
            <person name="Saif S."/>
            <person name="Shea T."/>
            <person name="Sisk P."/>
            <person name="Sykes S."/>
            <person name="Wortman J."/>
            <person name="Nusbaum C."/>
            <person name="Birren B."/>
        </authorList>
    </citation>
    <scope>NUCLEOTIDE SEQUENCE [LARGE SCALE GENOMIC DNA]</scope>
    <source>
        <strain evidence="4">CM1001059</strain>
    </source>
</reference>
<dbReference type="InterPro" id="IPR006050">
    <property type="entry name" value="DNA_photolyase_N"/>
</dbReference>
<dbReference type="InterPro" id="IPR002081">
    <property type="entry name" value="Cryptochrome/DNA_photolyase_1"/>
</dbReference>
<dbReference type="EnsemblMetazoa" id="AMEC011249-RA">
    <property type="protein sequence ID" value="AMEC011249-PA"/>
    <property type="gene ID" value="AMEC011249"/>
</dbReference>
<dbReference type="GO" id="GO:0071949">
    <property type="term" value="F:FAD binding"/>
    <property type="evidence" value="ECO:0007669"/>
    <property type="project" value="TreeGrafter"/>
</dbReference>
<evidence type="ECO:0000313" key="4">
    <source>
        <dbReference type="Proteomes" id="UP000075902"/>
    </source>
</evidence>
<keyword evidence="4" id="KW-1185">Reference proteome</keyword>
<dbReference type="GO" id="GO:0005737">
    <property type="term" value="C:cytoplasm"/>
    <property type="evidence" value="ECO:0007669"/>
    <property type="project" value="TreeGrafter"/>
</dbReference>
<dbReference type="AlphaFoldDB" id="A0A182TZM9"/>
<dbReference type="InterPro" id="IPR014729">
    <property type="entry name" value="Rossmann-like_a/b/a_fold"/>
</dbReference>
<accession>A0A182TZM9</accession>
<feature type="domain" description="Photolyase/cryptochrome alpha/beta" evidence="2">
    <location>
        <begin position="95"/>
        <end position="145"/>
    </location>
</feature>
<organism evidence="3 4">
    <name type="scientific">Anopheles melas</name>
    <dbReference type="NCBI Taxonomy" id="34690"/>
    <lineage>
        <taxon>Eukaryota</taxon>
        <taxon>Metazoa</taxon>
        <taxon>Ecdysozoa</taxon>
        <taxon>Arthropoda</taxon>
        <taxon>Hexapoda</taxon>
        <taxon>Insecta</taxon>
        <taxon>Pterygota</taxon>
        <taxon>Neoptera</taxon>
        <taxon>Endopterygota</taxon>
        <taxon>Diptera</taxon>
        <taxon>Nematocera</taxon>
        <taxon>Culicoidea</taxon>
        <taxon>Culicidae</taxon>
        <taxon>Anophelinae</taxon>
        <taxon>Anopheles</taxon>
    </lineage>
</organism>
<dbReference type="Gene3D" id="3.40.50.620">
    <property type="entry name" value="HUPs"/>
    <property type="match status" value="1"/>
</dbReference>
<dbReference type="VEuPathDB" id="VectorBase:AMEC011249"/>
<dbReference type="GO" id="GO:0003677">
    <property type="term" value="F:DNA binding"/>
    <property type="evidence" value="ECO:0007669"/>
    <property type="project" value="TreeGrafter"/>
</dbReference>
<feature type="compositionally biased region" description="Polar residues" evidence="1">
    <location>
        <begin position="1"/>
        <end position="50"/>
    </location>
</feature>
<evidence type="ECO:0000256" key="1">
    <source>
        <dbReference type="SAM" id="MobiDB-lite"/>
    </source>
</evidence>
<reference evidence="3" key="2">
    <citation type="submission" date="2020-05" db="UniProtKB">
        <authorList>
            <consortium name="EnsemblMetazoa"/>
        </authorList>
    </citation>
    <scope>IDENTIFICATION</scope>
    <source>
        <strain evidence="3">CM1001059</strain>
    </source>
</reference>
<dbReference type="GO" id="GO:0005634">
    <property type="term" value="C:nucleus"/>
    <property type="evidence" value="ECO:0007669"/>
    <property type="project" value="TreeGrafter"/>
</dbReference>
<dbReference type="Proteomes" id="UP000075902">
    <property type="component" value="Unassembled WGS sequence"/>
</dbReference>
<dbReference type="PROSITE" id="PS51645">
    <property type="entry name" value="PHR_CRY_ALPHA_BETA"/>
    <property type="match status" value="1"/>
</dbReference>
<evidence type="ECO:0000313" key="3">
    <source>
        <dbReference type="EnsemblMetazoa" id="AMEC011249-PA"/>
    </source>
</evidence>
<dbReference type="SUPFAM" id="SSF52425">
    <property type="entry name" value="Cryptochrome/photolyase, N-terminal domain"/>
    <property type="match status" value="1"/>
</dbReference>